<name>A0A2P0PAT0_9CAUD</name>
<accession>A0A2P0PAT0</accession>
<feature type="compositionally biased region" description="Low complexity" evidence="1">
    <location>
        <begin position="344"/>
        <end position="373"/>
    </location>
</feature>
<feature type="region of interest" description="Disordered" evidence="1">
    <location>
        <begin position="41"/>
        <end position="127"/>
    </location>
</feature>
<proteinExistence type="predicted"/>
<keyword evidence="3" id="KW-1185">Reference proteome</keyword>
<evidence type="ECO:0000313" key="2">
    <source>
        <dbReference type="EMBL" id="ARB11811.1"/>
    </source>
</evidence>
<feature type="compositionally biased region" description="Acidic residues" evidence="1">
    <location>
        <begin position="80"/>
        <end position="91"/>
    </location>
</feature>
<protein>
    <submittedName>
        <fullName evidence="2">Tail measure protein</fullName>
    </submittedName>
</protein>
<feature type="compositionally biased region" description="Basic and acidic residues" evidence="1">
    <location>
        <begin position="106"/>
        <end position="119"/>
    </location>
</feature>
<gene>
    <name evidence="2" type="ORF">CB1_84</name>
</gene>
<sequence>MANSQLKIPNLPLQLLLNRNQGKSLNPKKWLSLNQVRNLNLLNGEQPVEDSQPAATTTTEPEPGQEPEPEEVVEPKPGEEPEPEPEPEPGEGEDKPQPGAKPKGKAKAEPGADSEKQTETDPASQNVADHKAFYEALTKPFKANGRELQITNPEEIITLMQMGANYNAKMAALKPNRRFMKMLEQNELLDEGKLGFLIDLSKRDPKAIAKLVQDSGFNLDEYDPEAQVDYKSQHVAPSSEAIELEDIVTELGQQPGFADVLTTVTTNWDPQSQEILGKNPQILRVLQKQKALGHFDQIQAEVEKQSLFGQANGMTTLQLYSAAEQKLISEGKLKGMAPQPEPKPAAANPAPVTTTAPAKPDTTAAKRAAAAPKQTVQGKSQPVVDNLFSLSDEEFAKIDPTKFK</sequence>
<reference evidence="2 3" key="1">
    <citation type="submission" date="2017-01" db="EMBL/GenBank/DDBJ databases">
        <title>Isolation and charaterisation of Pectobacterium phages.</title>
        <authorList>
            <person name="Buttimer C.T.H."/>
            <person name="Lucid A."/>
            <person name="Coffey A."/>
        </authorList>
    </citation>
    <scope>NUCLEOTIDE SEQUENCE [LARGE SCALE GENOMIC DNA]</scope>
</reference>
<feature type="compositionally biased region" description="Acidic residues" evidence="1">
    <location>
        <begin position="63"/>
        <end position="72"/>
    </location>
</feature>
<organism evidence="2 3">
    <name type="scientific">Pectobacterium phage vB_PatP_CB1</name>
    <dbReference type="NCBI Taxonomy" id="1958917"/>
    <lineage>
        <taxon>Viruses</taxon>
        <taxon>Duplodnaviria</taxon>
        <taxon>Heunggongvirae</taxon>
        <taxon>Uroviricota</taxon>
        <taxon>Caudoviricetes</taxon>
        <taxon>Schitoviridae</taxon>
        <taxon>Cbunavirus</taxon>
        <taxon>Cbunavirus CB1</taxon>
    </lineage>
</organism>
<dbReference type="EMBL" id="KY514264">
    <property type="protein sequence ID" value="ARB11811.1"/>
    <property type="molecule type" value="Genomic_DNA"/>
</dbReference>
<dbReference type="Proteomes" id="UP000240218">
    <property type="component" value="Segment"/>
</dbReference>
<evidence type="ECO:0000256" key="1">
    <source>
        <dbReference type="SAM" id="MobiDB-lite"/>
    </source>
</evidence>
<feature type="region of interest" description="Disordered" evidence="1">
    <location>
        <begin position="334"/>
        <end position="383"/>
    </location>
</feature>
<evidence type="ECO:0000313" key="3">
    <source>
        <dbReference type="Proteomes" id="UP000240218"/>
    </source>
</evidence>